<organism evidence="13">
    <name type="scientific">Enterobius vermicularis</name>
    <name type="common">Human pinworm</name>
    <dbReference type="NCBI Taxonomy" id="51028"/>
    <lineage>
        <taxon>Eukaryota</taxon>
        <taxon>Metazoa</taxon>
        <taxon>Ecdysozoa</taxon>
        <taxon>Nematoda</taxon>
        <taxon>Chromadorea</taxon>
        <taxon>Rhabditida</taxon>
        <taxon>Spirurina</taxon>
        <taxon>Oxyuridomorpha</taxon>
        <taxon>Oxyuroidea</taxon>
        <taxon>Oxyuridae</taxon>
        <taxon>Enterobius</taxon>
    </lineage>
</organism>
<evidence type="ECO:0000256" key="9">
    <source>
        <dbReference type="RuleBase" id="RU367084"/>
    </source>
</evidence>
<evidence type="ECO:0000313" key="12">
    <source>
        <dbReference type="Proteomes" id="UP000274131"/>
    </source>
</evidence>
<dbReference type="EMBL" id="UXUI01008039">
    <property type="protein sequence ID" value="VDD90301.1"/>
    <property type="molecule type" value="Genomic_DNA"/>
</dbReference>
<dbReference type="GO" id="GO:0005768">
    <property type="term" value="C:endosome"/>
    <property type="evidence" value="ECO:0007669"/>
    <property type="project" value="TreeGrafter"/>
</dbReference>
<dbReference type="AlphaFoldDB" id="A0A0N4V5D0"/>
<evidence type="ECO:0000256" key="6">
    <source>
        <dbReference type="ARBA" id="ARBA00022777"/>
    </source>
</evidence>
<reference evidence="13" key="1">
    <citation type="submission" date="2017-02" db="UniProtKB">
        <authorList>
            <consortium name="WormBaseParasite"/>
        </authorList>
    </citation>
    <scope>IDENTIFICATION</scope>
</reference>
<dbReference type="PANTHER" id="PTHR12865:SF1">
    <property type="entry name" value="PHOSPHATIDYLINOSITOL 4-KINASE TYPE 2"/>
    <property type="match status" value="1"/>
</dbReference>
<dbReference type="GO" id="GO:0005886">
    <property type="term" value="C:plasma membrane"/>
    <property type="evidence" value="ECO:0007669"/>
    <property type="project" value="UniProtKB-SubCell"/>
</dbReference>
<dbReference type="GO" id="GO:0005524">
    <property type="term" value="F:ATP binding"/>
    <property type="evidence" value="ECO:0007669"/>
    <property type="project" value="UniProtKB-UniRule"/>
</dbReference>
<dbReference type="InterPro" id="IPR039756">
    <property type="entry name" value="Lsb6/PI4K2"/>
</dbReference>
<keyword evidence="8 9" id="KW-0472">Membrane</keyword>
<comment type="similarity">
    <text evidence="2 9">Belongs to the PI3/PI4-kinase family. Type II PI4K subfamily.</text>
</comment>
<comment type="catalytic activity">
    <reaction evidence="9">
        <text>a 1,2-diacyl-sn-glycero-3-phospho-(1D-myo-inositol) + ATP = a 1,2-diacyl-sn-glycero-3-phospho-(1D-myo-inositol 4-phosphate) + ADP + H(+)</text>
        <dbReference type="Rhea" id="RHEA:19877"/>
        <dbReference type="ChEBI" id="CHEBI:15378"/>
        <dbReference type="ChEBI" id="CHEBI:30616"/>
        <dbReference type="ChEBI" id="CHEBI:57880"/>
        <dbReference type="ChEBI" id="CHEBI:58178"/>
        <dbReference type="ChEBI" id="CHEBI:456216"/>
        <dbReference type="EC" id="2.7.1.67"/>
    </reaction>
</comment>
<evidence type="ECO:0000256" key="3">
    <source>
        <dbReference type="ARBA" id="ARBA00022475"/>
    </source>
</evidence>
<evidence type="ECO:0000259" key="10">
    <source>
        <dbReference type="PROSITE" id="PS50290"/>
    </source>
</evidence>
<name>A0A0N4V5D0_ENTVE</name>
<keyword evidence="3" id="KW-1003">Cell membrane</keyword>
<dbReference type="InterPro" id="IPR000403">
    <property type="entry name" value="PI3/4_kinase_cat_dom"/>
</dbReference>
<dbReference type="STRING" id="51028.A0A0N4V5D0"/>
<dbReference type="Proteomes" id="UP000274131">
    <property type="component" value="Unassembled WGS sequence"/>
</dbReference>
<sequence>MEKGTGRGRSGRGYLSEAGASLIDQKLHLNVVPKTGIVCLAAPTFNYGRIDRAKARTKERIRTRYPDLGKHFHRIGLPLKVGSFQLFVSGYQDATYWLHQWEANPETAPPPNVEKQLQVQFEKMVVLDYIIRNTDRGNDNWLIKYEPPTVAPVPQDPKPSTTQEEVSVEKGERLDLSVVDETKKVDTDSLIKASEKVEEFGGKILIAAIDNGLAFPIKHPDEWRTYPYRWAWLPMAKKQFSEETIRLVLPFLENTNFVKELCNDLRKIFEEDRGFDKKMFEHQLNVMRGQMFNLKEALKQRKSPAQLVQVIMPPQLMVEIKKKTKSKRRRTTSVFQERSQVRTPIIPAGEDSAPEMPVSPTISSCRESFIPSGRSWSEAYQQKFQTRSAFFTWC</sequence>
<evidence type="ECO:0000256" key="1">
    <source>
        <dbReference type="ARBA" id="ARBA00004236"/>
    </source>
</evidence>
<dbReference type="GO" id="GO:0005765">
    <property type="term" value="C:lysosomal membrane"/>
    <property type="evidence" value="ECO:0007669"/>
    <property type="project" value="TreeGrafter"/>
</dbReference>
<proteinExistence type="inferred from homology"/>
<evidence type="ECO:0000256" key="7">
    <source>
        <dbReference type="ARBA" id="ARBA00022840"/>
    </source>
</evidence>
<reference evidence="11 12" key="2">
    <citation type="submission" date="2018-10" db="EMBL/GenBank/DDBJ databases">
        <authorList>
            <consortium name="Pathogen Informatics"/>
        </authorList>
    </citation>
    <scope>NUCLEOTIDE SEQUENCE [LARGE SCALE GENOMIC DNA]</scope>
</reference>
<evidence type="ECO:0000313" key="11">
    <source>
        <dbReference type="EMBL" id="VDD90301.1"/>
    </source>
</evidence>
<dbReference type="PROSITE" id="PS50290">
    <property type="entry name" value="PI3_4_KINASE_3"/>
    <property type="match status" value="1"/>
</dbReference>
<dbReference type="GO" id="GO:0004430">
    <property type="term" value="F:1-phosphatidylinositol 4-kinase activity"/>
    <property type="evidence" value="ECO:0007669"/>
    <property type="project" value="UniProtKB-UniRule"/>
</dbReference>
<keyword evidence="5 9" id="KW-0547">Nucleotide-binding</keyword>
<dbReference type="EC" id="2.7.1.67" evidence="9"/>
<evidence type="ECO:0000256" key="4">
    <source>
        <dbReference type="ARBA" id="ARBA00022679"/>
    </source>
</evidence>
<feature type="domain" description="PI3K/PI4K catalytic" evidence="10">
    <location>
        <begin position="1"/>
        <end position="317"/>
    </location>
</feature>
<keyword evidence="4 9" id="KW-0808">Transferase</keyword>
<accession>A0A0N4V5D0</accession>
<evidence type="ECO:0000313" key="13">
    <source>
        <dbReference type="WBParaSite" id="EVEC_0000542101-mRNA-1"/>
    </source>
</evidence>
<keyword evidence="7 9" id="KW-0067">ATP-binding</keyword>
<dbReference type="GO" id="GO:0007032">
    <property type="term" value="P:endosome organization"/>
    <property type="evidence" value="ECO:0007669"/>
    <property type="project" value="TreeGrafter"/>
</dbReference>
<dbReference type="Pfam" id="PF00454">
    <property type="entry name" value="PI3_PI4_kinase"/>
    <property type="match status" value="1"/>
</dbReference>
<keyword evidence="12" id="KW-1185">Reference proteome</keyword>
<dbReference type="PANTHER" id="PTHR12865">
    <property type="entry name" value="PHOSPHATIDYLINOSITOL 4-KINASE TYPE-II"/>
    <property type="match status" value="1"/>
</dbReference>
<dbReference type="GO" id="GO:0007030">
    <property type="term" value="P:Golgi organization"/>
    <property type="evidence" value="ECO:0007669"/>
    <property type="project" value="TreeGrafter"/>
</dbReference>
<protein>
    <recommendedName>
        <fullName evidence="9">Phosphatidylinositol 4-kinase type 2</fullName>
        <ecNumber evidence="9">2.7.1.67</ecNumber>
    </recommendedName>
</protein>
<evidence type="ECO:0000256" key="8">
    <source>
        <dbReference type="ARBA" id="ARBA00023136"/>
    </source>
</evidence>
<keyword evidence="6 9" id="KW-0418">Kinase</keyword>
<evidence type="ECO:0000256" key="2">
    <source>
        <dbReference type="ARBA" id="ARBA00008941"/>
    </source>
</evidence>
<gene>
    <name evidence="11" type="ORF">EVEC_LOCUS5052</name>
</gene>
<comment type="subcellular location">
    <subcellularLocation>
        <location evidence="1">Cell membrane</location>
    </subcellularLocation>
    <subcellularLocation>
        <location evidence="9">Membrane</location>
        <topology evidence="9">Peripheral membrane protein</topology>
    </subcellularLocation>
</comment>
<dbReference type="OrthoDB" id="3349449at2759"/>
<dbReference type="GO" id="GO:0005802">
    <property type="term" value="C:trans-Golgi network"/>
    <property type="evidence" value="ECO:0007669"/>
    <property type="project" value="TreeGrafter"/>
</dbReference>
<evidence type="ECO:0000256" key="5">
    <source>
        <dbReference type="ARBA" id="ARBA00022741"/>
    </source>
</evidence>
<dbReference type="GO" id="GO:0046854">
    <property type="term" value="P:phosphatidylinositol phosphate biosynthetic process"/>
    <property type="evidence" value="ECO:0007669"/>
    <property type="project" value="UniProtKB-UniRule"/>
</dbReference>
<dbReference type="WBParaSite" id="EVEC_0000542101-mRNA-1">
    <property type="protein sequence ID" value="EVEC_0000542101-mRNA-1"/>
    <property type="gene ID" value="EVEC_0000542101"/>
</dbReference>
<dbReference type="Gene3D" id="1.10.1070.20">
    <property type="match status" value="1"/>
</dbReference>